<dbReference type="PRINTS" id="PR00633">
    <property type="entry name" value="RCCNDNSATION"/>
</dbReference>
<dbReference type="InterPro" id="IPR003961">
    <property type="entry name" value="FN3_dom"/>
</dbReference>
<feature type="transmembrane region" description="Helical" evidence="1">
    <location>
        <begin position="20"/>
        <end position="39"/>
    </location>
</feature>
<keyword evidence="1" id="KW-0472">Membrane</keyword>
<proteinExistence type="predicted"/>
<dbReference type="CDD" id="cd00063">
    <property type="entry name" value="FN3"/>
    <property type="match status" value="2"/>
</dbReference>
<dbReference type="SMART" id="SM00060">
    <property type="entry name" value="FN3"/>
    <property type="match status" value="2"/>
</dbReference>
<dbReference type="Pfam" id="PF00415">
    <property type="entry name" value="RCC1"/>
    <property type="match status" value="2"/>
</dbReference>
<dbReference type="SUPFAM" id="SSF49363">
    <property type="entry name" value="Purple acid phosphatase, N-terminal domain"/>
    <property type="match status" value="2"/>
</dbReference>
<comment type="caution">
    <text evidence="3">The sequence shown here is derived from an EMBL/GenBank/DDBJ whole genome shotgun (WGS) entry which is preliminary data.</text>
</comment>
<evidence type="ECO:0000256" key="1">
    <source>
        <dbReference type="SAM" id="Phobius"/>
    </source>
</evidence>
<evidence type="ECO:0000259" key="2">
    <source>
        <dbReference type="PROSITE" id="PS50853"/>
    </source>
</evidence>
<dbReference type="Pfam" id="PF16656">
    <property type="entry name" value="Pur_ac_phosph_N"/>
    <property type="match status" value="2"/>
</dbReference>
<dbReference type="Gene3D" id="2.130.10.30">
    <property type="entry name" value="Regulator of chromosome condensation 1/beta-lactamase-inhibitor protein II"/>
    <property type="match status" value="2"/>
</dbReference>
<dbReference type="Proteomes" id="UP000034569">
    <property type="component" value="Unassembled WGS sequence"/>
</dbReference>
<dbReference type="PROSITE" id="PS50012">
    <property type="entry name" value="RCC1_3"/>
    <property type="match status" value="4"/>
</dbReference>
<dbReference type="SUPFAM" id="SSF50998">
    <property type="entry name" value="Quinoprotein alcohol dehydrogenase-like"/>
    <property type="match status" value="1"/>
</dbReference>
<dbReference type="GO" id="GO:0046872">
    <property type="term" value="F:metal ion binding"/>
    <property type="evidence" value="ECO:0007669"/>
    <property type="project" value="InterPro"/>
</dbReference>
<evidence type="ECO:0000313" key="4">
    <source>
        <dbReference type="Proteomes" id="UP000034569"/>
    </source>
</evidence>
<dbReference type="PATRIC" id="fig|1618619.3.peg.41"/>
<keyword evidence="1" id="KW-0812">Transmembrane</keyword>
<dbReference type="SUPFAM" id="SSF50939">
    <property type="entry name" value="Sialidases"/>
    <property type="match status" value="1"/>
</dbReference>
<dbReference type="InterPro" id="IPR008963">
    <property type="entry name" value="Purple_acid_Pase-like_N"/>
</dbReference>
<dbReference type="InterPro" id="IPR011047">
    <property type="entry name" value="Quinoprotein_ADH-like_sf"/>
</dbReference>
<dbReference type="InterPro" id="IPR009091">
    <property type="entry name" value="RCC1/BLIP-II"/>
</dbReference>
<sequence>MLSRIKSKFAAAGLSKLKIVLPAISVLFVLLAVGFYVFYLGEKEFVPVQAGAGQNVQGWIWSENIGWISLNSSNCDPDNDGQSNGATGCPSTGSAVPNYGVSIYRPSNWSDAEAGKFSGWAWSENIGWVTFDRATAGNPPTAPFLNATNTIMAALDDDSNAVRGWARAVSACKDNYWNGSACTSTSAGSASGGWDGWIKLGPSTMGVDATPPVISSVVAINITATSATATWSTDEISTSQVEYGLTVSYGSQTILDATLLTSHSVNLTGLTSNTLYHFRVKSKDAANNEAISGDYTFTTLEIPGSLNWTQTSNPLNSANTERAQAIAVDSTGIYVAGSDKSAGAGRWRVEKRNVSDGSIVWTITSDPHSTCNDISYAIAVDSTGIYVAGQANAAGACGYYRWRVEKRSLTDGSLITSFGTNGIVDGVASGSDARSATAIAVDSTGIYVAGYDAVPGNYQWRIEKLNPTNGSSIWVQTSNPSSQTAEYAYAIVVDSTGFYVAGSDLSLGSSNAQWRVEKRNLTDGNLITSFGTNGVATSNPSSSSDVSYTITVDSTGFYVAGYDSSPGNYQWRVEKRSLTDGSQIWVQTSNPSSQNDLAYAIAVDSTGIYVAGSDRTVGSSNLQWRVEKRSLITGVLIYGVTSNPSSTNDEALAITVDSSAIYAAGYDNVPGNEQWRIEKRAKGMADTSAPLISGVAAKNITFDSAAIVWNTDETANSQVDYGLTTSYGTTFSYTSTYGTFHVSILNGLSPNTTYNFRVKSKDPNNNEATSGNYTFTTSATTLGTIGDRLGTNGVYAWSEGSIYGVSTTPVACKKGTTYAGTAGDPYPSVTNINAGRAHSLAIKTTGKVEAWGSNSWGKLGTGAGGAAYTSISTLMSNTIALAAGYDNSLAVKSDGTVWAWGANSAGQLGIGTSDNNTHITPVQVLGPGGVGYLTGATAVAVSYFSSAASYSNATSFALKSDGTVWVWGYGYSTTPVQLSQGVLSDIVAISAKTSGLTLALKSDGTVWTWGTYPVQVQDSSGTGYLNDVIAISASGNHSLALKSDGTVWAWGTNTYGQLGDGTTTARTLPVQVSGLSSVKAISAGFVSYFHSLALKSDGTVWAWGQNNYGQLGNGTTDSSAHSTPAQVPGLSGISVIAAGDANSFALEQSGNVVWAWGFNNNGEANYSGGPLGDGTTINRSSPVQVSGIYSGVSWTDIPCPANTKHLFKTMAPQPGLLAFVNAGGSSALVYLYRSTDDGQNWTLEHTGGDQVNIPQRNIITQVGDQIYAYCGKNPSGYNQICRSSDDGQTWTQSVTPITGSFCSLYAHTNVVLVGTCFGSGGPVGKITLSADFGSTWPEVYWMGSNSQSEVGNMYGFEYVESGAGDVISPTFGYIAFDGSTRKIWKRVTRYTYPTCTNTSTGTNRLSKGAAGCPPAAAQLCGTYSTDANCEFMVAWKDIAATFPFTATFGSMSVFYGNDIPAPSPTDILYAVVQDSVSPYIAKVIKSTDYGSTWTLHFDTGVAGQQPGRIAKLLNEAKLLFTLYNNSVYKISP</sequence>
<dbReference type="GO" id="GO:0005737">
    <property type="term" value="C:cytoplasm"/>
    <property type="evidence" value="ECO:0007669"/>
    <property type="project" value="TreeGrafter"/>
</dbReference>
<dbReference type="InterPro" id="IPR000408">
    <property type="entry name" value="Reg_chr_condens"/>
</dbReference>
<dbReference type="EMBL" id="LCLU01000001">
    <property type="protein sequence ID" value="KKU23006.1"/>
    <property type="molecule type" value="Genomic_DNA"/>
</dbReference>
<organism evidence="3 4">
    <name type="scientific">Candidatus Azambacteria bacterium GW2011_GWC1_46_13</name>
    <dbReference type="NCBI Taxonomy" id="1618619"/>
    <lineage>
        <taxon>Bacteria</taxon>
        <taxon>Candidatus Azamiibacteriota</taxon>
    </lineage>
</organism>
<protein>
    <submittedName>
        <fullName evidence="3">BNR repeat domain protein</fullName>
    </submittedName>
</protein>
<dbReference type="PANTHER" id="PTHR45982:SF1">
    <property type="entry name" value="REGULATOR OF CHROMOSOME CONDENSATION"/>
    <property type="match status" value="1"/>
</dbReference>
<dbReference type="SUPFAM" id="SSF50985">
    <property type="entry name" value="RCC1/BLIP-II"/>
    <property type="match status" value="1"/>
</dbReference>
<accession>A0A0G1NRF5</accession>
<dbReference type="CDD" id="cd15482">
    <property type="entry name" value="Sialidase_non-viral"/>
    <property type="match status" value="1"/>
</dbReference>
<gene>
    <name evidence="3" type="ORF">UX33_C0001G0039</name>
</gene>
<dbReference type="PANTHER" id="PTHR45982">
    <property type="entry name" value="REGULATOR OF CHROMOSOME CONDENSATION"/>
    <property type="match status" value="1"/>
</dbReference>
<dbReference type="InterPro" id="IPR015914">
    <property type="entry name" value="PAPs_N"/>
</dbReference>
<dbReference type="InterPro" id="IPR036278">
    <property type="entry name" value="Sialidase_sf"/>
</dbReference>
<reference evidence="3 4" key="1">
    <citation type="journal article" date="2015" name="Nature">
        <title>rRNA introns, odd ribosomes, and small enigmatic genomes across a large radiation of phyla.</title>
        <authorList>
            <person name="Brown C.T."/>
            <person name="Hug L.A."/>
            <person name="Thomas B.C."/>
            <person name="Sharon I."/>
            <person name="Castelle C.J."/>
            <person name="Singh A."/>
            <person name="Wilkins M.J."/>
            <person name="Williams K.H."/>
            <person name="Banfield J.F."/>
        </authorList>
    </citation>
    <scope>NUCLEOTIDE SEQUENCE [LARGE SCALE GENOMIC DNA]</scope>
</reference>
<dbReference type="InterPro" id="IPR013783">
    <property type="entry name" value="Ig-like_fold"/>
</dbReference>
<feature type="domain" description="Fibronectin type-III" evidence="2">
    <location>
        <begin position="691"/>
        <end position="780"/>
    </location>
</feature>
<dbReference type="Gene3D" id="2.60.40.10">
    <property type="entry name" value="Immunoglobulins"/>
    <property type="match status" value="1"/>
</dbReference>
<keyword evidence="1" id="KW-1133">Transmembrane helix</keyword>
<name>A0A0G1NRF5_9BACT</name>
<evidence type="ECO:0000313" key="3">
    <source>
        <dbReference type="EMBL" id="KKU23006.1"/>
    </source>
</evidence>
<feature type="domain" description="Fibronectin type-III" evidence="2">
    <location>
        <begin position="213"/>
        <end position="302"/>
    </location>
</feature>
<dbReference type="PROSITE" id="PS50853">
    <property type="entry name" value="FN3"/>
    <property type="match status" value="2"/>
</dbReference>
<dbReference type="GO" id="GO:0005085">
    <property type="term" value="F:guanyl-nucleotide exchange factor activity"/>
    <property type="evidence" value="ECO:0007669"/>
    <property type="project" value="TreeGrafter"/>
</dbReference>
<dbReference type="Pfam" id="PF13540">
    <property type="entry name" value="RCC1_2"/>
    <property type="match status" value="1"/>
</dbReference>
<dbReference type="GO" id="GO:0003993">
    <property type="term" value="F:acid phosphatase activity"/>
    <property type="evidence" value="ECO:0007669"/>
    <property type="project" value="InterPro"/>
</dbReference>
<dbReference type="InterPro" id="IPR051553">
    <property type="entry name" value="Ran_GTPase-activating"/>
</dbReference>